<reference evidence="2 3" key="1">
    <citation type="journal article" date="2007" name="Proc. Natl. Acad. Sci. U.S.A.">
        <title>The tiny eukaryote Ostreococcus provides genomic insights into the paradox of plankton speciation.</title>
        <authorList>
            <person name="Palenik B."/>
            <person name="Grimwood J."/>
            <person name="Aerts A."/>
            <person name="Rouze P."/>
            <person name="Salamov A."/>
            <person name="Putnam N."/>
            <person name="Dupont C."/>
            <person name="Jorgensen R."/>
            <person name="Derelle E."/>
            <person name="Rombauts S."/>
            <person name="Zhou K."/>
            <person name="Otillar R."/>
            <person name="Merchant S.S."/>
            <person name="Podell S."/>
            <person name="Gaasterland T."/>
            <person name="Napoli C."/>
            <person name="Gendler K."/>
            <person name="Manuell A."/>
            <person name="Tai V."/>
            <person name="Vallon O."/>
            <person name="Piganeau G."/>
            <person name="Jancek S."/>
            <person name="Heijde M."/>
            <person name="Jabbari K."/>
            <person name="Bowler C."/>
            <person name="Lohr M."/>
            <person name="Robbens S."/>
            <person name="Werner G."/>
            <person name="Dubchak I."/>
            <person name="Pazour G.J."/>
            <person name="Ren Q."/>
            <person name="Paulsen I."/>
            <person name="Delwiche C."/>
            <person name="Schmutz J."/>
            <person name="Rokhsar D."/>
            <person name="Van de Peer Y."/>
            <person name="Moreau H."/>
            <person name="Grigoriev I.V."/>
        </authorList>
    </citation>
    <scope>NUCLEOTIDE SEQUENCE [LARGE SCALE GENOMIC DNA]</scope>
    <source>
        <strain evidence="2 3">CCE9901</strain>
    </source>
</reference>
<feature type="compositionally biased region" description="Basic residues" evidence="1">
    <location>
        <begin position="39"/>
        <end position="61"/>
    </location>
</feature>
<protein>
    <submittedName>
        <fullName evidence="2">Uncharacterized protein</fullName>
    </submittedName>
</protein>
<evidence type="ECO:0000313" key="2">
    <source>
        <dbReference type="EMBL" id="ABO95588.1"/>
    </source>
</evidence>
<organism evidence="2 3">
    <name type="scientific">Ostreococcus lucimarinus (strain CCE9901)</name>
    <dbReference type="NCBI Taxonomy" id="436017"/>
    <lineage>
        <taxon>Eukaryota</taxon>
        <taxon>Viridiplantae</taxon>
        <taxon>Chlorophyta</taxon>
        <taxon>Mamiellophyceae</taxon>
        <taxon>Mamiellales</taxon>
        <taxon>Bathycoccaceae</taxon>
        <taxon>Ostreococcus</taxon>
    </lineage>
</organism>
<accession>A4RWA7</accession>
<dbReference type="EMBL" id="CP000584">
    <property type="protein sequence ID" value="ABO95588.1"/>
    <property type="molecule type" value="Genomic_DNA"/>
</dbReference>
<sequence>LIHRRPRATSHLAPAAPVTGQLRRKMNAIRIARHLRPHRTRSMTKAKKTKPAHKSNKKKKVAPANRATTRAALQKTPTRGKTVPAKLTEKNMTPKALRTPKTPKMTSAGVAKKPRSSTKSDGRRTTPKKPKNTTSYIMNQRKYGAQPPTPRPLSGMKSPRLETLATATMKPPASGLDMFGSMLGALSPAALERVEVEGEESTSEVIKLCSIITEQAKTIQRLESEVNHLRAQLQARAVAPVPTLRRVPSTTSELASRIAGLFKR</sequence>
<dbReference type="AlphaFoldDB" id="A4RWA7"/>
<keyword evidence="3" id="KW-1185">Reference proteome</keyword>
<dbReference type="Proteomes" id="UP000001568">
    <property type="component" value="Chromosome 4"/>
</dbReference>
<evidence type="ECO:0000313" key="3">
    <source>
        <dbReference type="Proteomes" id="UP000001568"/>
    </source>
</evidence>
<dbReference type="KEGG" id="olu:OSTLU_92634"/>
<dbReference type="HOGENOM" id="CLU_1055208_0_0_1"/>
<dbReference type="RefSeq" id="XP_001417295.1">
    <property type="nucleotide sequence ID" value="XM_001417258.1"/>
</dbReference>
<proteinExistence type="predicted"/>
<gene>
    <name evidence="2" type="ORF">OSTLU_92634</name>
</gene>
<dbReference type="OMA" id="YIMNQRK"/>
<evidence type="ECO:0000256" key="1">
    <source>
        <dbReference type="SAM" id="MobiDB-lite"/>
    </source>
</evidence>
<dbReference type="GeneID" id="5001291"/>
<feature type="region of interest" description="Disordered" evidence="1">
    <location>
        <begin position="39"/>
        <end position="134"/>
    </location>
</feature>
<feature type="non-terminal residue" evidence="2">
    <location>
        <position position="1"/>
    </location>
</feature>
<dbReference type="OrthoDB" id="10491267at2759"/>
<name>A4RWA7_OSTLU</name>